<evidence type="ECO:0000256" key="2">
    <source>
        <dbReference type="ARBA" id="ARBA00022679"/>
    </source>
</evidence>
<keyword evidence="2 6" id="KW-0808">Transferase</keyword>
<evidence type="ECO:0000256" key="1">
    <source>
        <dbReference type="ARBA" id="ARBA00022676"/>
    </source>
</evidence>
<proteinExistence type="predicted"/>
<dbReference type="Pfam" id="PF05045">
    <property type="entry name" value="RgpF"/>
    <property type="match status" value="1"/>
</dbReference>
<dbReference type="Pfam" id="PF00534">
    <property type="entry name" value="Glycos_transf_1"/>
    <property type="match status" value="1"/>
</dbReference>
<evidence type="ECO:0000259" key="5">
    <source>
        <dbReference type="Pfam" id="PF00534"/>
    </source>
</evidence>
<evidence type="ECO:0000256" key="4">
    <source>
        <dbReference type="SAM" id="MobiDB-lite"/>
    </source>
</evidence>
<protein>
    <submittedName>
        <fullName evidence="6">Glycosyltransferase</fullName>
    </submittedName>
</protein>
<evidence type="ECO:0000256" key="3">
    <source>
        <dbReference type="SAM" id="Coils"/>
    </source>
</evidence>
<comment type="caution">
    <text evidence="6">The sequence shown here is derived from an EMBL/GenBank/DDBJ whole genome shotgun (WGS) entry which is preliminary data.</text>
</comment>
<dbReference type="OrthoDB" id="7210452at2"/>
<feature type="compositionally biased region" description="Low complexity" evidence="4">
    <location>
        <begin position="398"/>
        <end position="412"/>
    </location>
</feature>
<feature type="region of interest" description="Disordered" evidence="4">
    <location>
        <begin position="381"/>
        <end position="412"/>
    </location>
</feature>
<dbReference type="CDD" id="cd03801">
    <property type="entry name" value="GT4_PimA-like"/>
    <property type="match status" value="1"/>
</dbReference>
<dbReference type="Proteomes" id="UP000265848">
    <property type="component" value="Unassembled WGS sequence"/>
</dbReference>
<dbReference type="SUPFAM" id="SSF53335">
    <property type="entry name" value="S-adenosyl-L-methionine-dependent methyltransferases"/>
    <property type="match status" value="1"/>
</dbReference>
<gene>
    <name evidence="6" type="ORF">DL237_10280</name>
</gene>
<name>A0A399J088_9RHOB</name>
<dbReference type="InterPro" id="IPR007739">
    <property type="entry name" value="RgpF"/>
</dbReference>
<organism evidence="6 7">
    <name type="scientific">Pseudooceanicola sediminis</name>
    <dbReference type="NCBI Taxonomy" id="2211117"/>
    <lineage>
        <taxon>Bacteria</taxon>
        <taxon>Pseudomonadati</taxon>
        <taxon>Pseudomonadota</taxon>
        <taxon>Alphaproteobacteria</taxon>
        <taxon>Rhodobacterales</taxon>
        <taxon>Paracoccaceae</taxon>
        <taxon>Pseudooceanicola</taxon>
    </lineage>
</organism>
<dbReference type="Pfam" id="PF13578">
    <property type="entry name" value="Methyltransf_24"/>
    <property type="match status" value="1"/>
</dbReference>
<feature type="domain" description="Glycosyl transferase family 1" evidence="5">
    <location>
        <begin position="615"/>
        <end position="774"/>
    </location>
</feature>
<dbReference type="EMBL" id="QWJJ01000008">
    <property type="protein sequence ID" value="RII38644.1"/>
    <property type="molecule type" value="Genomic_DNA"/>
</dbReference>
<reference evidence="6 7" key="1">
    <citation type="submission" date="2018-08" db="EMBL/GenBank/DDBJ databases">
        <title>Pseudooceanicola sediminis CY03 in the family Rhodobacteracea.</title>
        <authorList>
            <person name="Zhang Y.-J."/>
        </authorList>
    </citation>
    <scope>NUCLEOTIDE SEQUENCE [LARGE SCALE GENOMIC DNA]</scope>
    <source>
        <strain evidence="6 7">CY03</strain>
    </source>
</reference>
<dbReference type="Gene3D" id="3.40.50.150">
    <property type="entry name" value="Vaccinia Virus protein VP39"/>
    <property type="match status" value="1"/>
</dbReference>
<evidence type="ECO:0000313" key="7">
    <source>
        <dbReference type="Proteomes" id="UP000265848"/>
    </source>
</evidence>
<keyword evidence="1" id="KW-0328">Glycosyltransferase</keyword>
<sequence>MTEFNVQDFISRESLTVPETFVESAWLGHGPFAFHVIARLKPKVFVELGTHNGFSYFCFCQTIASKGLETAAYAVDTWQGDEHAGFYSDAVFNSVTAINQKYASFSTLMRATFSDAVDYFPDGGIDLLHIDGRHFYDDVKQDFFEWLPKLSSNAIVLFHDTNVRERDFGVWKLFKELGETYSTFEFFHQHGLGVLAIGEVPASLAAFFEAGDAAAEAYRFAYSTLGANMNRNWALQVEQSRTRELGEWRDHARELENVVRHRDAQLAEQVKLLEDAQAKLAASEEKLAASQEKRFAAETARTALTEQLELQEAQAAEAALRLQAQNDTLVQLQAQREMAVNLVVRARRRPQALLVKLLEYRVLRVLAKLSPPLPKDMTQRFARSAQKRNPKRPIMALPQSSQSPQSPQGAVVPVVPSEAPEVPVLTKPPRDCVIVVSHEATRTGAPILSLNIIRELSRKYDVISISLLGGPLARYFSEESYCSIELDRATMSPAEIEVRVMEIAQATKPLFAVANSAASYSALPALKKSGVPIVALVHEFASDLPAHPYFIETLELADKVVFSTELTLSNLLENQHICRPPKAMILAQGKSEVPSSLVDETIRKGELAAIGRAFGSNPAEITLVGIGSIHYRKGPDVFIEIARKIKQRAPATRFRFVWVGDGLDPQGAEYPRFLIDQVNRAQLQTSFHFLPSVSALDEVYAAADALIIASRLDPLPNVAIDMIDAGKPIFCFEKTTGFAEILRDEGFGACIADFFDTSDMADRIIAALTSKDAAIELGRRQSGALGPTFDMASYVAQIDAVACDLGNAVAQRQEDIDTIDASGMFRTDFYDVHARKMSQRDLIAEYVDRSKTGRAARKAVPGFHPLVYAAETGLDSTRDPLAHYIGTGTPQGIWNALVIDEHAEVDEAEAAKVSVALHIHAYYPEMLDELITRLNVGSVFPDLFISTRAGGEDAVTQGARAYKGKLVEARAFPNIGRDLGPMLSGFGDSLRQYDIVGHTHTKKSLHVQDRGVVSKWSNFMLNNLLGSEEAGPMASRTITAMARDPEIAIVYPDDPGMMSWCENAEIAEDLARRLNAGPLPDYFNFPVGSMFWMRRALFERFLGLGFDWDSYPSEPLPDDGTELHAVERLFGALPQMEKMKTAVLNVVGTTR</sequence>
<keyword evidence="7" id="KW-1185">Reference proteome</keyword>
<feature type="coiled-coil region" evidence="3">
    <location>
        <begin position="266"/>
        <end position="335"/>
    </location>
</feature>
<evidence type="ECO:0000313" key="6">
    <source>
        <dbReference type="EMBL" id="RII38644.1"/>
    </source>
</evidence>
<dbReference type="GO" id="GO:0016757">
    <property type="term" value="F:glycosyltransferase activity"/>
    <property type="evidence" value="ECO:0007669"/>
    <property type="project" value="UniProtKB-KW"/>
</dbReference>
<dbReference type="InterPro" id="IPR029063">
    <property type="entry name" value="SAM-dependent_MTases_sf"/>
</dbReference>
<dbReference type="RefSeq" id="WP_119398989.1">
    <property type="nucleotide sequence ID" value="NZ_QWJJ01000008.1"/>
</dbReference>
<dbReference type="Gene3D" id="3.40.50.2000">
    <property type="entry name" value="Glycogen Phosphorylase B"/>
    <property type="match status" value="1"/>
</dbReference>
<dbReference type="PANTHER" id="PTHR12526">
    <property type="entry name" value="GLYCOSYLTRANSFERASE"/>
    <property type="match status" value="1"/>
</dbReference>
<dbReference type="SUPFAM" id="SSF53756">
    <property type="entry name" value="UDP-Glycosyltransferase/glycogen phosphorylase"/>
    <property type="match status" value="1"/>
</dbReference>
<dbReference type="PANTHER" id="PTHR12526:SF629">
    <property type="entry name" value="TEICHURONIC ACID BIOSYNTHESIS GLYCOSYLTRANSFERASE TUAH-RELATED"/>
    <property type="match status" value="1"/>
</dbReference>
<dbReference type="AlphaFoldDB" id="A0A399J088"/>
<keyword evidence="3" id="KW-0175">Coiled coil</keyword>
<dbReference type="InterPro" id="IPR001296">
    <property type="entry name" value="Glyco_trans_1"/>
</dbReference>
<accession>A0A399J088</accession>